<comment type="subcellular location">
    <subcellularLocation>
        <location evidence="1">Cell inner membrane</location>
        <topology evidence="1">Multi-pass membrane protein</topology>
    </subcellularLocation>
</comment>
<evidence type="ECO:0000256" key="8">
    <source>
        <dbReference type="SAM" id="Phobius"/>
    </source>
</evidence>
<reference evidence="10 11" key="1">
    <citation type="submission" date="2020-09" db="EMBL/GenBank/DDBJ databases">
        <title>Mannheimia bovis sp.nov., isolated from a cow.</title>
        <authorList>
            <person name="Li F."/>
        </authorList>
    </citation>
    <scope>NUCLEOTIDE SEQUENCE [LARGE SCALE GENOMIC DNA]</scope>
    <source>
        <strain evidence="10 11">ZY190616</strain>
    </source>
</reference>
<feature type="transmembrane region" description="Helical" evidence="8">
    <location>
        <begin position="134"/>
        <end position="154"/>
    </location>
</feature>
<feature type="transmembrane region" description="Helical" evidence="8">
    <location>
        <begin position="82"/>
        <end position="105"/>
    </location>
</feature>
<dbReference type="InterPro" id="IPR036259">
    <property type="entry name" value="MFS_trans_sf"/>
</dbReference>
<proteinExistence type="predicted"/>
<feature type="transmembrane region" description="Helical" evidence="8">
    <location>
        <begin position="12"/>
        <end position="32"/>
    </location>
</feature>
<evidence type="ECO:0000313" key="11">
    <source>
        <dbReference type="Proteomes" id="UP000576260"/>
    </source>
</evidence>
<protein>
    <submittedName>
        <fullName evidence="10">3-phenylpropionate MFS transporter</fullName>
    </submittedName>
</protein>
<evidence type="ECO:0000313" key="10">
    <source>
        <dbReference type="EMBL" id="QNS15218.1"/>
    </source>
</evidence>
<dbReference type="InterPro" id="IPR026032">
    <property type="entry name" value="HcaT-like"/>
</dbReference>
<dbReference type="Proteomes" id="UP000576260">
    <property type="component" value="Chromosome"/>
</dbReference>
<organism evidence="10 11">
    <name type="scientific">Mannheimia bovis</name>
    <dbReference type="NCBI Taxonomy" id="2770636"/>
    <lineage>
        <taxon>Bacteria</taxon>
        <taxon>Pseudomonadati</taxon>
        <taxon>Pseudomonadota</taxon>
        <taxon>Gammaproteobacteria</taxon>
        <taxon>Pasteurellales</taxon>
        <taxon>Pasteurellaceae</taxon>
        <taxon>Mannheimia</taxon>
    </lineage>
</organism>
<gene>
    <name evidence="10" type="ORF">ICJ55_00175</name>
</gene>
<evidence type="ECO:0000256" key="2">
    <source>
        <dbReference type="ARBA" id="ARBA00022448"/>
    </source>
</evidence>
<evidence type="ECO:0000256" key="5">
    <source>
        <dbReference type="ARBA" id="ARBA00022692"/>
    </source>
</evidence>
<evidence type="ECO:0000256" key="4">
    <source>
        <dbReference type="ARBA" id="ARBA00022519"/>
    </source>
</evidence>
<dbReference type="GO" id="GO:0030395">
    <property type="term" value="F:lactose binding"/>
    <property type="evidence" value="ECO:0007669"/>
    <property type="project" value="TreeGrafter"/>
</dbReference>
<keyword evidence="3" id="KW-1003">Cell membrane</keyword>
<feature type="transmembrane region" description="Helical" evidence="8">
    <location>
        <begin position="271"/>
        <end position="287"/>
    </location>
</feature>
<dbReference type="GO" id="GO:0015528">
    <property type="term" value="F:lactose:proton symporter activity"/>
    <property type="evidence" value="ECO:0007669"/>
    <property type="project" value="TreeGrafter"/>
</dbReference>
<dbReference type="PANTHER" id="PTHR23522:SF10">
    <property type="entry name" value="3-PHENYLPROPIONIC ACID TRANSPORTER-RELATED"/>
    <property type="match status" value="1"/>
</dbReference>
<dbReference type="GO" id="GO:0005886">
    <property type="term" value="C:plasma membrane"/>
    <property type="evidence" value="ECO:0007669"/>
    <property type="project" value="UniProtKB-SubCell"/>
</dbReference>
<keyword evidence="4" id="KW-0997">Cell inner membrane</keyword>
<dbReference type="NCBIfam" id="NF008346">
    <property type="entry name" value="PRK11128.1"/>
    <property type="match status" value="1"/>
</dbReference>
<dbReference type="PIRSF" id="PIRSF004925">
    <property type="entry name" value="HcaT"/>
    <property type="match status" value="1"/>
</dbReference>
<dbReference type="Pfam" id="PF12832">
    <property type="entry name" value="MFS_1_like"/>
    <property type="match status" value="1"/>
</dbReference>
<dbReference type="AlphaFoldDB" id="A0A7H1C2L3"/>
<feature type="domain" description="Major facilitator superfamily associated" evidence="9">
    <location>
        <begin position="12"/>
        <end position="362"/>
    </location>
</feature>
<evidence type="ECO:0000259" key="9">
    <source>
        <dbReference type="Pfam" id="PF12832"/>
    </source>
</evidence>
<dbReference type="EMBL" id="CP061280">
    <property type="protein sequence ID" value="QNS15218.1"/>
    <property type="molecule type" value="Genomic_DNA"/>
</dbReference>
<keyword evidence="6 8" id="KW-1133">Transmembrane helix</keyword>
<dbReference type="Gene3D" id="1.20.1250.20">
    <property type="entry name" value="MFS general substrate transporter like domains"/>
    <property type="match status" value="2"/>
</dbReference>
<name>A0A7H1C2L3_9PAST</name>
<dbReference type="NCBIfam" id="NF037955">
    <property type="entry name" value="mfs"/>
    <property type="match status" value="1"/>
</dbReference>
<dbReference type="InterPro" id="IPR024989">
    <property type="entry name" value="MFS_assoc_dom"/>
</dbReference>
<evidence type="ECO:0000256" key="7">
    <source>
        <dbReference type="ARBA" id="ARBA00023136"/>
    </source>
</evidence>
<dbReference type="SUPFAM" id="SSF103473">
    <property type="entry name" value="MFS general substrate transporter"/>
    <property type="match status" value="1"/>
</dbReference>
<keyword evidence="2" id="KW-0813">Transport</keyword>
<keyword evidence="7 8" id="KW-0472">Membrane</keyword>
<feature type="transmembrane region" description="Helical" evidence="8">
    <location>
        <begin position="44"/>
        <end position="62"/>
    </location>
</feature>
<keyword evidence="5 8" id="KW-0812">Transmembrane</keyword>
<dbReference type="PANTHER" id="PTHR23522">
    <property type="entry name" value="BLL5896 PROTEIN"/>
    <property type="match status" value="1"/>
</dbReference>
<dbReference type="KEGG" id="mbos:ICJ55_00175"/>
<feature type="transmembrane region" description="Helical" evidence="8">
    <location>
        <begin position="160"/>
        <end position="178"/>
    </location>
</feature>
<sequence length="386" mass="42732">MIAVSPFKWTAFNYFGFFCAYGVILPFLPVWLKHHGYSTEMIGLLAAVGYLFRFGGSILASQRVKAVNQLIPTARALTWLNIAVAIVLAFSGNSIWLIFPVLMLFQMFNSGAMPIADSIASIWQRQVGLDYGKARLFGSIAFVVGSLCGGYFIGQLGEDIVVWVIIGFLVLFGIGQLATPTVGFEEKSVATSNSNVTYLALLKEPTTLRMLIAVSLISASHATYYTYSTIHWSNAGISTQITSLFWGLAVVSEILFFLVSKQLFKSWKISHLMILSAVFAFIRWGIMGSTTEITLMIFAQFLHSVTFGASHIAMIRYISMQQAAEKITKLQGLYFGLASCAFMAVFTFLAGIIYQHSPNFTFWLMAAFVVPAIFIVPKKFEVQITK</sequence>
<accession>A0A7H1C2L3</accession>
<feature type="transmembrane region" description="Helical" evidence="8">
    <location>
        <begin position="293"/>
        <end position="313"/>
    </location>
</feature>
<feature type="transmembrane region" description="Helical" evidence="8">
    <location>
        <begin position="239"/>
        <end position="259"/>
    </location>
</feature>
<dbReference type="RefSeq" id="WP_188156808.1">
    <property type="nucleotide sequence ID" value="NZ_CP061280.1"/>
</dbReference>
<evidence type="ECO:0000256" key="6">
    <source>
        <dbReference type="ARBA" id="ARBA00022989"/>
    </source>
</evidence>
<keyword evidence="11" id="KW-1185">Reference proteome</keyword>
<feature type="transmembrane region" description="Helical" evidence="8">
    <location>
        <begin position="333"/>
        <end position="354"/>
    </location>
</feature>
<feature type="transmembrane region" description="Helical" evidence="8">
    <location>
        <begin position="360"/>
        <end position="377"/>
    </location>
</feature>
<evidence type="ECO:0000256" key="3">
    <source>
        <dbReference type="ARBA" id="ARBA00022475"/>
    </source>
</evidence>
<evidence type="ECO:0000256" key="1">
    <source>
        <dbReference type="ARBA" id="ARBA00004429"/>
    </source>
</evidence>